<name>A7SSA7_NEMVE</name>
<keyword evidence="4" id="KW-0175">Coiled coil</keyword>
<dbReference type="SUPFAM" id="SSF48371">
    <property type="entry name" value="ARM repeat"/>
    <property type="match status" value="1"/>
</dbReference>
<dbReference type="GO" id="GO:0005654">
    <property type="term" value="C:nucleoplasm"/>
    <property type="evidence" value="ECO:0000318"/>
    <property type="project" value="GO_Central"/>
</dbReference>
<dbReference type="AlphaFoldDB" id="A7SSA7"/>
<dbReference type="GO" id="GO:0000122">
    <property type="term" value="P:negative regulation of transcription by RNA polymerase II"/>
    <property type="evidence" value="ECO:0000318"/>
    <property type="project" value="GO_Central"/>
</dbReference>
<dbReference type="PANTHER" id="PTHR12687">
    <property type="entry name" value="NUCLEOLAR COMPLEX 2 AND RAD4-RELATED"/>
    <property type="match status" value="1"/>
</dbReference>
<dbReference type="GO" id="GO:0030690">
    <property type="term" value="C:Noc1p-Noc2p complex"/>
    <property type="evidence" value="ECO:0000318"/>
    <property type="project" value="GO_Central"/>
</dbReference>
<dbReference type="STRING" id="45351.A7SSA7"/>
<evidence type="ECO:0000313" key="7">
    <source>
        <dbReference type="Proteomes" id="UP000001593"/>
    </source>
</evidence>
<keyword evidence="3" id="KW-0539">Nucleus</keyword>
<evidence type="ECO:0000256" key="2">
    <source>
        <dbReference type="ARBA" id="ARBA00005907"/>
    </source>
</evidence>
<comment type="subcellular location">
    <subcellularLocation>
        <location evidence="1">Nucleus</location>
    </subcellularLocation>
</comment>
<proteinExistence type="inferred from homology"/>
<dbReference type="InParanoid" id="A7SSA7"/>
<evidence type="ECO:0000313" key="6">
    <source>
        <dbReference type="EMBL" id="EDO33413.1"/>
    </source>
</evidence>
<dbReference type="GO" id="GO:0030691">
    <property type="term" value="C:Noc2p-Noc3p complex"/>
    <property type="evidence" value="ECO:0000318"/>
    <property type="project" value="GO_Central"/>
</dbReference>
<feature type="compositionally biased region" description="Basic and acidic residues" evidence="5">
    <location>
        <begin position="139"/>
        <end position="148"/>
    </location>
</feature>
<feature type="compositionally biased region" description="Basic and acidic residues" evidence="5">
    <location>
        <begin position="41"/>
        <end position="50"/>
    </location>
</feature>
<dbReference type="PANTHER" id="PTHR12687:SF4">
    <property type="entry name" value="NUCLEOLAR COMPLEX PROTEIN 2 HOMOLOG"/>
    <property type="match status" value="1"/>
</dbReference>
<protein>
    <submittedName>
        <fullName evidence="6">Uncharacterized protein</fullName>
    </submittedName>
</protein>
<keyword evidence="7" id="KW-1185">Reference proteome</keyword>
<dbReference type="PhylomeDB" id="A7SSA7"/>
<evidence type="ECO:0000256" key="5">
    <source>
        <dbReference type="SAM" id="MobiDB-lite"/>
    </source>
</evidence>
<dbReference type="EMBL" id="DS469774">
    <property type="protein sequence ID" value="EDO33413.1"/>
    <property type="molecule type" value="Genomic_DNA"/>
</dbReference>
<dbReference type="Pfam" id="PF03715">
    <property type="entry name" value="Noc2"/>
    <property type="match status" value="1"/>
</dbReference>
<feature type="compositionally biased region" description="Acidic residues" evidence="5">
    <location>
        <begin position="729"/>
        <end position="740"/>
    </location>
</feature>
<dbReference type="OMA" id="GCLRYYL"/>
<dbReference type="GO" id="GO:0005730">
    <property type="term" value="C:nucleolus"/>
    <property type="evidence" value="ECO:0000318"/>
    <property type="project" value="GO_Central"/>
</dbReference>
<feature type="compositionally biased region" description="Acidic residues" evidence="5">
    <location>
        <begin position="149"/>
        <end position="158"/>
    </location>
</feature>
<feature type="compositionally biased region" description="Acidic residues" evidence="5">
    <location>
        <begin position="90"/>
        <end position="109"/>
    </location>
</feature>
<gene>
    <name evidence="6" type="ORF">NEMVEDRAFT_v1g247088</name>
</gene>
<dbReference type="GO" id="GO:0042393">
    <property type="term" value="F:histone binding"/>
    <property type="evidence" value="ECO:0000318"/>
    <property type="project" value="GO_Central"/>
</dbReference>
<organism evidence="6 7">
    <name type="scientific">Nematostella vectensis</name>
    <name type="common">Starlet sea anemone</name>
    <dbReference type="NCBI Taxonomy" id="45351"/>
    <lineage>
        <taxon>Eukaryota</taxon>
        <taxon>Metazoa</taxon>
        <taxon>Cnidaria</taxon>
        <taxon>Anthozoa</taxon>
        <taxon>Hexacorallia</taxon>
        <taxon>Actiniaria</taxon>
        <taxon>Edwardsiidae</taxon>
        <taxon>Nematostella</taxon>
    </lineage>
</organism>
<feature type="compositionally biased region" description="Basic and acidic residues" evidence="5">
    <location>
        <begin position="63"/>
        <end position="73"/>
    </location>
</feature>
<dbReference type="eggNOG" id="KOG2256">
    <property type="taxonomic scope" value="Eukaryota"/>
</dbReference>
<evidence type="ECO:0000256" key="3">
    <source>
        <dbReference type="ARBA" id="ARBA00023242"/>
    </source>
</evidence>
<reference evidence="6 7" key="1">
    <citation type="journal article" date="2007" name="Science">
        <title>Sea anemone genome reveals ancestral eumetazoan gene repertoire and genomic organization.</title>
        <authorList>
            <person name="Putnam N.H."/>
            <person name="Srivastava M."/>
            <person name="Hellsten U."/>
            <person name="Dirks B."/>
            <person name="Chapman J."/>
            <person name="Salamov A."/>
            <person name="Terry A."/>
            <person name="Shapiro H."/>
            <person name="Lindquist E."/>
            <person name="Kapitonov V.V."/>
            <person name="Jurka J."/>
            <person name="Genikhovich G."/>
            <person name="Grigoriev I.V."/>
            <person name="Lucas S.M."/>
            <person name="Steele R.E."/>
            <person name="Finnerty J.R."/>
            <person name="Technau U."/>
            <person name="Martindale M.Q."/>
            <person name="Rokhsar D.S."/>
        </authorList>
    </citation>
    <scope>NUCLEOTIDE SEQUENCE [LARGE SCALE GENOMIC DNA]</scope>
    <source>
        <strain evidence="7">CH2 X CH6</strain>
    </source>
</reference>
<feature type="compositionally biased region" description="Acidic residues" evidence="5">
    <location>
        <begin position="679"/>
        <end position="693"/>
    </location>
</feature>
<dbReference type="GO" id="GO:0003714">
    <property type="term" value="F:transcription corepressor activity"/>
    <property type="evidence" value="ECO:0000318"/>
    <property type="project" value="GO_Central"/>
</dbReference>
<feature type="compositionally biased region" description="Basic residues" evidence="5">
    <location>
        <begin position="115"/>
        <end position="129"/>
    </location>
</feature>
<dbReference type="GO" id="GO:0042273">
    <property type="term" value="P:ribosomal large subunit biogenesis"/>
    <property type="evidence" value="ECO:0000318"/>
    <property type="project" value="GO_Central"/>
</dbReference>
<sequence>MADAKAASRKRRLSDMDADEFMMYGLDDDSSEDERGEEDEKQTAKVDAKISTKSKTAKHKKDLSRLQKKDPEFYKFLQDNDQTLLRFNDSDTDEEDEEESDDDDADDDEKESKQSKTKSKSKTIKKKKKKTEESDDDAKDSGNDLKDDNVEDIEDDNEKDTPEKKKGKLVTLGMIKQWRKGLESMSLQSLRQAMRAFRAGVYGALGEMLEEKKSRSKTPKIYRVEGSSVFNAIIQLCLKLVPPVLNHHVGEASIKNGKLRLPSSNEHWAEVKGVLKFYLTDILQLLRSLADPSMLCVMIKHAQQLSSYFACYPNLTKQLIKAKILFKPLFLSQAKRLQKRLVRMWGTGDEHVRVVAFLGINKLLRMLPSTLLEFCLKQLYLSFVKNAKFTSPKTKPLITFMQNSLVEVFKVNPHLTYQHAFIYIRQMAIHLRNAIINKKKDAHQSVYNWQFIHCLHLWCRVLSEVSSQGVLDPLLYPLVQIIMGTIKLVPTCRYYPLRFHCIRSLHMLSQAMKTFVPTSSFLLEILDSPEFNKRVKMSTAKPTDFSCILKVSKSQLSTKPFEDAVIDNVFELFLEFFSIHAYSIAFPELSLSTVVRLRKFIKTTKIPQYRKQMKQLLDKIEETSKEVTEQRSSVSFSPKDVKEVEQWTSEYKQHPNAIVKFYSTWKSMKPVISQHHEDEDSEVEFEGDSDSEEEKPKSKKRKSKTKERNTEKAQQKASKANARDKEIEQSENVDDMEDIVEDFRLSSGDEG</sequence>
<comment type="similarity">
    <text evidence="2">Belongs to the NOC2 family.</text>
</comment>
<feature type="region of interest" description="Disordered" evidence="5">
    <location>
        <begin position="1"/>
        <end position="165"/>
    </location>
</feature>
<accession>A7SSA7</accession>
<evidence type="ECO:0000256" key="4">
    <source>
        <dbReference type="SAM" id="Coils"/>
    </source>
</evidence>
<dbReference type="InterPro" id="IPR016024">
    <property type="entry name" value="ARM-type_fold"/>
</dbReference>
<feature type="coiled-coil region" evidence="4">
    <location>
        <begin position="606"/>
        <end position="633"/>
    </location>
</feature>
<dbReference type="HOGENOM" id="CLU_011272_1_2_1"/>
<dbReference type="Proteomes" id="UP000001593">
    <property type="component" value="Unassembled WGS sequence"/>
</dbReference>
<feature type="region of interest" description="Disordered" evidence="5">
    <location>
        <begin position="673"/>
        <end position="751"/>
    </location>
</feature>
<dbReference type="InterPro" id="IPR005343">
    <property type="entry name" value="Noc2"/>
</dbReference>
<feature type="compositionally biased region" description="Acidic residues" evidence="5">
    <location>
        <begin position="16"/>
        <end position="40"/>
    </location>
</feature>
<evidence type="ECO:0000256" key="1">
    <source>
        <dbReference type="ARBA" id="ARBA00004123"/>
    </source>
</evidence>